<organism evidence="1 2">
    <name type="scientific">Methanobacterium spitsbergense</name>
    <dbReference type="NCBI Taxonomy" id="2874285"/>
    <lineage>
        <taxon>Archaea</taxon>
        <taxon>Methanobacteriati</taxon>
        <taxon>Methanobacteriota</taxon>
        <taxon>Methanomada group</taxon>
        <taxon>Methanobacteria</taxon>
        <taxon>Methanobacteriales</taxon>
        <taxon>Methanobacteriaceae</taxon>
        <taxon>Methanobacterium</taxon>
    </lineage>
</organism>
<dbReference type="EMBL" id="JAIOUQ010000017">
    <property type="protein sequence ID" value="MBZ2167013.1"/>
    <property type="molecule type" value="Genomic_DNA"/>
</dbReference>
<proteinExistence type="predicted"/>
<name>A0A8T5V1T3_9EURY</name>
<protein>
    <submittedName>
        <fullName evidence="1">Uncharacterized protein</fullName>
    </submittedName>
</protein>
<accession>A0A8T5V1T3</accession>
<reference evidence="2" key="1">
    <citation type="journal article" date="2022" name="Microbiol. Resour. Announc.">
        <title>Draft Genome Sequence of a Methanogenic Archaeon from West Spitsbergen Permafrost.</title>
        <authorList>
            <person name="Trubitsyn V."/>
            <person name="Rivkina E."/>
            <person name="Shcherbakova V."/>
        </authorList>
    </citation>
    <scope>NUCLEOTIDE SEQUENCE [LARGE SCALE GENOMIC DNA]</scope>
    <source>
        <strain evidence="2">VT</strain>
    </source>
</reference>
<comment type="caution">
    <text evidence="1">The sequence shown here is derived from an EMBL/GenBank/DDBJ whole genome shotgun (WGS) entry which is preliminary data.</text>
</comment>
<keyword evidence="2" id="KW-1185">Reference proteome</keyword>
<sequence>MSKFWKHVDFLIPEDKKVQITEEEANIRSTNSMNALSKIQMKQVNKDK</sequence>
<dbReference type="RefSeq" id="WP_223792552.1">
    <property type="nucleotide sequence ID" value="NZ_JAIOUQ010000017.1"/>
</dbReference>
<evidence type="ECO:0000313" key="1">
    <source>
        <dbReference type="EMBL" id="MBZ2167013.1"/>
    </source>
</evidence>
<dbReference type="AlphaFoldDB" id="A0A8T5V1T3"/>
<gene>
    <name evidence="1" type="ORF">K8N75_13290</name>
</gene>
<dbReference type="Proteomes" id="UP000825933">
    <property type="component" value="Unassembled WGS sequence"/>
</dbReference>
<evidence type="ECO:0000313" key="2">
    <source>
        <dbReference type="Proteomes" id="UP000825933"/>
    </source>
</evidence>